<reference evidence="2" key="1">
    <citation type="submission" date="2023-06" db="EMBL/GenBank/DDBJ databases">
        <authorList>
            <consortium name="Lawrence Berkeley National Laboratory"/>
            <person name="Ahrendt S."/>
            <person name="Sahu N."/>
            <person name="Indic B."/>
            <person name="Wong-Bajracharya J."/>
            <person name="Merenyi Z."/>
            <person name="Ke H.-M."/>
            <person name="Monk M."/>
            <person name="Kocsube S."/>
            <person name="Drula E."/>
            <person name="Lipzen A."/>
            <person name="Balint B."/>
            <person name="Henrissat B."/>
            <person name="Andreopoulos B."/>
            <person name="Martin F.M."/>
            <person name="Harder C.B."/>
            <person name="Rigling D."/>
            <person name="Ford K.L."/>
            <person name="Foster G.D."/>
            <person name="Pangilinan J."/>
            <person name="Papanicolaou A."/>
            <person name="Barry K."/>
            <person name="LaButti K."/>
            <person name="Viragh M."/>
            <person name="Koriabine M."/>
            <person name="Yan M."/>
            <person name="Riley R."/>
            <person name="Champramary S."/>
            <person name="Plett K.L."/>
            <person name="Tsai I.J."/>
            <person name="Slot J."/>
            <person name="Sipos G."/>
            <person name="Plett J."/>
            <person name="Nagy L.G."/>
            <person name="Grigoriev I.V."/>
        </authorList>
    </citation>
    <scope>NUCLEOTIDE SEQUENCE</scope>
    <source>
        <strain evidence="2">HWK02</strain>
    </source>
</reference>
<protein>
    <recommendedName>
        <fullName evidence="4">Secreted protein</fullName>
    </recommendedName>
</protein>
<dbReference type="AlphaFoldDB" id="A0AA39QB42"/>
<proteinExistence type="predicted"/>
<feature type="signal peptide" evidence="1">
    <location>
        <begin position="1"/>
        <end position="17"/>
    </location>
</feature>
<evidence type="ECO:0000313" key="3">
    <source>
        <dbReference type="Proteomes" id="UP001175228"/>
    </source>
</evidence>
<evidence type="ECO:0000256" key="1">
    <source>
        <dbReference type="SAM" id="SignalP"/>
    </source>
</evidence>
<dbReference type="EMBL" id="JAUEPU010000010">
    <property type="protein sequence ID" value="KAK0498875.1"/>
    <property type="molecule type" value="Genomic_DNA"/>
</dbReference>
<evidence type="ECO:0000313" key="2">
    <source>
        <dbReference type="EMBL" id="KAK0498875.1"/>
    </source>
</evidence>
<keyword evidence="3" id="KW-1185">Reference proteome</keyword>
<keyword evidence="1" id="KW-0732">Signal</keyword>
<feature type="chain" id="PRO_5041215777" description="Secreted protein" evidence="1">
    <location>
        <begin position="18"/>
        <end position="79"/>
    </location>
</feature>
<organism evidence="2 3">
    <name type="scientific">Armillaria luteobubalina</name>
    <dbReference type="NCBI Taxonomy" id="153913"/>
    <lineage>
        <taxon>Eukaryota</taxon>
        <taxon>Fungi</taxon>
        <taxon>Dikarya</taxon>
        <taxon>Basidiomycota</taxon>
        <taxon>Agaricomycotina</taxon>
        <taxon>Agaricomycetes</taxon>
        <taxon>Agaricomycetidae</taxon>
        <taxon>Agaricales</taxon>
        <taxon>Marasmiineae</taxon>
        <taxon>Physalacriaceae</taxon>
        <taxon>Armillaria</taxon>
    </lineage>
</organism>
<dbReference type="Proteomes" id="UP001175228">
    <property type="component" value="Unassembled WGS sequence"/>
</dbReference>
<comment type="caution">
    <text evidence="2">The sequence shown here is derived from an EMBL/GenBank/DDBJ whole genome shotgun (WGS) entry which is preliminary data.</text>
</comment>
<accession>A0AA39QB42</accession>
<gene>
    <name evidence="2" type="ORF">EDD18DRAFT_1154222</name>
</gene>
<name>A0AA39QB42_9AGAR</name>
<evidence type="ECO:0008006" key="4">
    <source>
        <dbReference type="Google" id="ProtNLM"/>
    </source>
</evidence>
<sequence length="79" mass="8501">MGRCSMIPSSCFALLRASRLMALSAISPRLDIHTGVLSFGGVVTTHSQDVSTLFGGTIYIDETGVCPWYTTYIKGALTR</sequence>